<keyword evidence="2" id="KW-0808">Transferase</keyword>
<evidence type="ECO:0000259" key="5">
    <source>
        <dbReference type="SMART" id="SM00563"/>
    </source>
</evidence>
<evidence type="ECO:0000313" key="6">
    <source>
        <dbReference type="EMBL" id="NHT78136.1"/>
    </source>
</evidence>
<organism evidence="6 7">
    <name type="scientific">Ferranicluibacter rubi</name>
    <dbReference type="NCBI Taxonomy" id="2715133"/>
    <lineage>
        <taxon>Bacteria</taxon>
        <taxon>Pseudomonadati</taxon>
        <taxon>Pseudomonadota</taxon>
        <taxon>Alphaproteobacteria</taxon>
        <taxon>Hyphomicrobiales</taxon>
        <taxon>Rhizobiaceae</taxon>
        <taxon>Ferranicluibacter</taxon>
    </lineage>
</organism>
<keyword evidence="4" id="KW-0812">Transmembrane</keyword>
<sequence>MIRLRSVIFNVVFYANLIMRMVLLTPIYFIVSRKTSWFVPKNWARSNHWLMRVIVGTTFEIEGLDNIPKDGVYILAPKHQSFWDVYALLPWLSDPFFILKRELMRIPLFGWYVAKQRMVPVDRSARGRAMAAVMKRAKAEIATGRQLIIYPEGTRRSPGAPPDYKYGIARLYRDLQVPVVPVAMHPGLFWPRSTTLRFPGHFKVRILPPIGPGLDADTFLKTLIAVTEAASDELLVETVRNNPHLPLPDTARTRLAELGVTVPEKR</sequence>
<dbReference type="RefSeq" id="WP_132713706.1">
    <property type="nucleotide sequence ID" value="NZ_JAANCM010000012.1"/>
</dbReference>
<dbReference type="SMART" id="SM00563">
    <property type="entry name" value="PlsC"/>
    <property type="match status" value="1"/>
</dbReference>
<evidence type="ECO:0000256" key="4">
    <source>
        <dbReference type="SAM" id="Phobius"/>
    </source>
</evidence>
<dbReference type="EMBL" id="JAANCM010000012">
    <property type="protein sequence ID" value="NHT78136.1"/>
    <property type="molecule type" value="Genomic_DNA"/>
</dbReference>
<protein>
    <submittedName>
        <fullName evidence="6">1-acyl-sn-glycerol-3-phosphate acyltransferase</fullName>
    </submittedName>
</protein>
<dbReference type="InterPro" id="IPR002123">
    <property type="entry name" value="Plipid/glycerol_acylTrfase"/>
</dbReference>
<dbReference type="Pfam" id="PF01553">
    <property type="entry name" value="Acyltransferase"/>
    <property type="match status" value="1"/>
</dbReference>
<keyword evidence="3 6" id="KW-0012">Acyltransferase</keyword>
<dbReference type="GO" id="GO:0006654">
    <property type="term" value="P:phosphatidic acid biosynthetic process"/>
    <property type="evidence" value="ECO:0007669"/>
    <property type="project" value="TreeGrafter"/>
</dbReference>
<dbReference type="PANTHER" id="PTHR10434">
    <property type="entry name" value="1-ACYL-SN-GLYCEROL-3-PHOSPHATE ACYLTRANSFERASE"/>
    <property type="match status" value="1"/>
</dbReference>
<evidence type="ECO:0000256" key="1">
    <source>
        <dbReference type="ARBA" id="ARBA00005189"/>
    </source>
</evidence>
<reference evidence="6" key="1">
    <citation type="submission" date="2020-03" db="EMBL/GenBank/DDBJ databases">
        <title>Ferranicluibacter endophyticum gen. nov., sp. nov., a new genus isolated from Rubus ulmifolius Schott. stem.</title>
        <authorList>
            <person name="Roca-Couso R."/>
            <person name="Flores-Felix J.D."/>
            <person name="Igual J.M."/>
            <person name="Rivas R."/>
        </authorList>
    </citation>
    <scope>NUCLEOTIDE SEQUENCE</scope>
    <source>
        <strain evidence="6">CRRU44</strain>
    </source>
</reference>
<accession>A0AA43ZKI3</accession>
<comment type="caution">
    <text evidence="6">The sequence shown here is derived from an EMBL/GenBank/DDBJ whole genome shotgun (WGS) entry which is preliminary data.</text>
</comment>
<dbReference type="AlphaFoldDB" id="A0AA43ZKI3"/>
<dbReference type="PANTHER" id="PTHR10434:SF40">
    <property type="entry name" value="1-ACYL-SN-GLYCEROL-3-PHOSPHATE ACYLTRANSFERASE"/>
    <property type="match status" value="1"/>
</dbReference>
<comment type="pathway">
    <text evidence="1">Lipid metabolism.</text>
</comment>
<feature type="domain" description="Phospholipid/glycerol acyltransferase" evidence="5">
    <location>
        <begin position="73"/>
        <end position="187"/>
    </location>
</feature>
<name>A0AA43ZKI3_9HYPH</name>
<feature type="transmembrane region" description="Helical" evidence="4">
    <location>
        <begin position="7"/>
        <end position="31"/>
    </location>
</feature>
<evidence type="ECO:0000256" key="3">
    <source>
        <dbReference type="ARBA" id="ARBA00023315"/>
    </source>
</evidence>
<gene>
    <name evidence="6" type="ORF">G8E10_20750</name>
</gene>
<dbReference type="Proteomes" id="UP001155840">
    <property type="component" value="Unassembled WGS sequence"/>
</dbReference>
<dbReference type="GO" id="GO:0003841">
    <property type="term" value="F:1-acylglycerol-3-phosphate O-acyltransferase activity"/>
    <property type="evidence" value="ECO:0007669"/>
    <property type="project" value="TreeGrafter"/>
</dbReference>
<evidence type="ECO:0000256" key="2">
    <source>
        <dbReference type="ARBA" id="ARBA00022679"/>
    </source>
</evidence>
<dbReference type="SUPFAM" id="SSF69593">
    <property type="entry name" value="Glycerol-3-phosphate (1)-acyltransferase"/>
    <property type="match status" value="1"/>
</dbReference>
<dbReference type="CDD" id="cd07989">
    <property type="entry name" value="LPLAT_AGPAT-like"/>
    <property type="match status" value="1"/>
</dbReference>
<proteinExistence type="predicted"/>
<keyword evidence="7" id="KW-1185">Reference proteome</keyword>
<keyword evidence="4" id="KW-1133">Transmembrane helix</keyword>
<evidence type="ECO:0000313" key="7">
    <source>
        <dbReference type="Proteomes" id="UP001155840"/>
    </source>
</evidence>
<keyword evidence="4" id="KW-0472">Membrane</keyword>